<protein>
    <submittedName>
        <fullName evidence="1">Uncharacterized protein</fullName>
    </submittedName>
</protein>
<keyword evidence="2" id="KW-1185">Reference proteome</keyword>
<dbReference type="AlphaFoldDB" id="A0A8J8T944"/>
<evidence type="ECO:0000313" key="2">
    <source>
        <dbReference type="Proteomes" id="UP000785679"/>
    </source>
</evidence>
<dbReference type="Proteomes" id="UP000785679">
    <property type="component" value="Unassembled WGS sequence"/>
</dbReference>
<comment type="caution">
    <text evidence="1">The sequence shown here is derived from an EMBL/GenBank/DDBJ whole genome shotgun (WGS) entry which is preliminary data.</text>
</comment>
<reference evidence="1" key="1">
    <citation type="submission" date="2019-06" db="EMBL/GenBank/DDBJ databases">
        <authorList>
            <person name="Zheng W."/>
        </authorList>
    </citation>
    <scope>NUCLEOTIDE SEQUENCE</scope>
    <source>
        <strain evidence="1">QDHG01</strain>
    </source>
</reference>
<accession>A0A8J8T944</accession>
<sequence>MLKQNQRNLLNQWGLLVWRAIDYSNLRNKCNLLWQACAFKLHASLAQSTLAVTGRLEHDIRSHQPVSPGQNLNDNLRTRIRRTPCWTFARKDICRQLLVLTYSRAALLAKALKYFLPLSITSGSDQRRSCSFRSGCLREGAICFNNQESVYYSQFYSQYCQLLANPSLNIKKKLPSFRYIILAILFQFQKGKVSLYYSFSAVTDQTLLAVGQSLF</sequence>
<organism evidence="1 2">
    <name type="scientific">Halteria grandinella</name>
    <dbReference type="NCBI Taxonomy" id="5974"/>
    <lineage>
        <taxon>Eukaryota</taxon>
        <taxon>Sar</taxon>
        <taxon>Alveolata</taxon>
        <taxon>Ciliophora</taxon>
        <taxon>Intramacronucleata</taxon>
        <taxon>Spirotrichea</taxon>
        <taxon>Stichotrichia</taxon>
        <taxon>Sporadotrichida</taxon>
        <taxon>Halteriidae</taxon>
        <taxon>Halteria</taxon>
    </lineage>
</organism>
<name>A0A8J8T944_HALGN</name>
<proteinExistence type="predicted"/>
<gene>
    <name evidence="1" type="ORF">FGO68_gene694</name>
</gene>
<evidence type="ECO:0000313" key="1">
    <source>
        <dbReference type="EMBL" id="TNV85878.1"/>
    </source>
</evidence>
<dbReference type="EMBL" id="RRYP01001494">
    <property type="protein sequence ID" value="TNV85878.1"/>
    <property type="molecule type" value="Genomic_DNA"/>
</dbReference>